<accession>A0A2K3N4I1</accession>
<dbReference type="EMBL" id="ASHM01016082">
    <property type="protein sequence ID" value="PNX97914.1"/>
    <property type="molecule type" value="Genomic_DNA"/>
</dbReference>
<proteinExistence type="predicted"/>
<reference evidence="1 2" key="1">
    <citation type="journal article" date="2014" name="Am. J. Bot.">
        <title>Genome assembly and annotation for red clover (Trifolium pratense; Fabaceae).</title>
        <authorList>
            <person name="Istvanek J."/>
            <person name="Jaros M."/>
            <person name="Krenek A."/>
            <person name="Repkova J."/>
        </authorList>
    </citation>
    <scope>NUCLEOTIDE SEQUENCE [LARGE SCALE GENOMIC DNA]</scope>
    <source>
        <strain evidence="2">cv. Tatra</strain>
        <tissue evidence="1">Young leaves</tissue>
    </source>
</reference>
<evidence type="ECO:0000313" key="1">
    <source>
        <dbReference type="EMBL" id="PNX97914.1"/>
    </source>
</evidence>
<evidence type="ECO:0000313" key="2">
    <source>
        <dbReference type="Proteomes" id="UP000236291"/>
    </source>
</evidence>
<sequence>MTAIKLLKANLLWSGGRRSIVMCMSRNILDTSKLAHIPLWHISDPDQTTYNSVGVQDDSIGYALLIIIILNPTDVLEVVVGDIDIAFGLVGEDCGVNQEKEVCSGCIAMIHMHVGLISVFFSSTCNSQVDGNDLLPICRLCMGAFYGCHFIVSISMT</sequence>
<protein>
    <submittedName>
        <fullName evidence="1">Uncharacterized protein</fullName>
    </submittedName>
</protein>
<organism evidence="1 2">
    <name type="scientific">Trifolium pratense</name>
    <name type="common">Red clover</name>
    <dbReference type="NCBI Taxonomy" id="57577"/>
    <lineage>
        <taxon>Eukaryota</taxon>
        <taxon>Viridiplantae</taxon>
        <taxon>Streptophyta</taxon>
        <taxon>Embryophyta</taxon>
        <taxon>Tracheophyta</taxon>
        <taxon>Spermatophyta</taxon>
        <taxon>Magnoliopsida</taxon>
        <taxon>eudicotyledons</taxon>
        <taxon>Gunneridae</taxon>
        <taxon>Pentapetalae</taxon>
        <taxon>rosids</taxon>
        <taxon>fabids</taxon>
        <taxon>Fabales</taxon>
        <taxon>Fabaceae</taxon>
        <taxon>Papilionoideae</taxon>
        <taxon>50 kb inversion clade</taxon>
        <taxon>NPAAA clade</taxon>
        <taxon>Hologalegina</taxon>
        <taxon>IRL clade</taxon>
        <taxon>Trifolieae</taxon>
        <taxon>Trifolium</taxon>
    </lineage>
</organism>
<name>A0A2K3N4I1_TRIPR</name>
<gene>
    <name evidence="1" type="ORF">L195_g021153</name>
</gene>
<dbReference type="Proteomes" id="UP000236291">
    <property type="component" value="Unassembled WGS sequence"/>
</dbReference>
<comment type="caution">
    <text evidence="1">The sequence shown here is derived from an EMBL/GenBank/DDBJ whole genome shotgun (WGS) entry which is preliminary data.</text>
</comment>
<dbReference type="AlphaFoldDB" id="A0A2K3N4I1"/>
<reference evidence="1 2" key="2">
    <citation type="journal article" date="2017" name="Front. Plant Sci.">
        <title>Gene Classification and Mining of Molecular Markers Useful in Red Clover (Trifolium pratense) Breeding.</title>
        <authorList>
            <person name="Istvanek J."/>
            <person name="Dluhosova J."/>
            <person name="Dluhos P."/>
            <person name="Patkova L."/>
            <person name="Nedelnik J."/>
            <person name="Repkova J."/>
        </authorList>
    </citation>
    <scope>NUCLEOTIDE SEQUENCE [LARGE SCALE GENOMIC DNA]</scope>
    <source>
        <strain evidence="2">cv. Tatra</strain>
        <tissue evidence="1">Young leaves</tissue>
    </source>
</reference>